<name>A0A2W4X7M0_9CYAN</name>
<reference evidence="1 2" key="2">
    <citation type="submission" date="2018-06" db="EMBL/GenBank/DDBJ databases">
        <title>Metagenomic assembly of (sub)arctic Cyanobacteria and their associated microbiome from non-axenic cultures.</title>
        <authorList>
            <person name="Baurain D."/>
        </authorList>
    </citation>
    <scope>NUCLEOTIDE SEQUENCE [LARGE SCALE GENOMIC DNA]</scope>
    <source>
        <strain evidence="1">ULC027bin1</strain>
    </source>
</reference>
<evidence type="ECO:0000313" key="2">
    <source>
        <dbReference type="Proteomes" id="UP000249794"/>
    </source>
</evidence>
<dbReference type="EMBL" id="QBMP01000163">
    <property type="protein sequence ID" value="PZO51677.1"/>
    <property type="molecule type" value="Genomic_DNA"/>
</dbReference>
<comment type="caution">
    <text evidence="1">The sequence shown here is derived from an EMBL/GenBank/DDBJ whole genome shotgun (WGS) entry which is preliminary data.</text>
</comment>
<dbReference type="PANTHER" id="PTHR40275:SF1">
    <property type="entry name" value="SSL7038 PROTEIN"/>
    <property type="match status" value="1"/>
</dbReference>
<accession>A0A2W4X7M0</accession>
<dbReference type="NCBIfam" id="TIGR02684">
    <property type="entry name" value="dnstrm_HI1420"/>
    <property type="match status" value="1"/>
</dbReference>
<organism evidence="1 2">
    <name type="scientific">Phormidesmis priestleyi</name>
    <dbReference type="NCBI Taxonomy" id="268141"/>
    <lineage>
        <taxon>Bacteria</taxon>
        <taxon>Bacillati</taxon>
        <taxon>Cyanobacteriota</taxon>
        <taxon>Cyanophyceae</taxon>
        <taxon>Leptolyngbyales</taxon>
        <taxon>Leptolyngbyaceae</taxon>
        <taxon>Phormidesmis</taxon>
    </lineage>
</organism>
<proteinExistence type="predicted"/>
<dbReference type="Pfam" id="PF21716">
    <property type="entry name" value="dnstrm_HI1420"/>
    <property type="match status" value="1"/>
</dbReference>
<gene>
    <name evidence="1" type="ORF">DCF15_14605</name>
</gene>
<dbReference type="AlphaFoldDB" id="A0A2W4X7M0"/>
<reference evidence="2" key="1">
    <citation type="submission" date="2018-04" db="EMBL/GenBank/DDBJ databases">
        <authorList>
            <person name="Cornet L."/>
        </authorList>
    </citation>
    <scope>NUCLEOTIDE SEQUENCE [LARGE SCALE GENOMIC DNA]</scope>
</reference>
<dbReference type="InterPro" id="IPR014057">
    <property type="entry name" value="HI1420"/>
</dbReference>
<protein>
    <submittedName>
        <fullName evidence="1">Putative addiction module antidote protein</fullName>
    </submittedName>
</protein>
<sequence length="107" mass="11386">MTQIKTVTAPYDVAEHLRTAAEMAAYLEASIEEVDGNTTFIAKALCDIARAKGLSQVTKELGLSYEGWNESLSEEHSLTLDTVLKAISALGLKLSIEAVATTSVAAQ</sequence>
<dbReference type="PANTHER" id="PTHR40275">
    <property type="entry name" value="SSL7038 PROTEIN"/>
    <property type="match status" value="1"/>
</dbReference>
<evidence type="ECO:0000313" key="1">
    <source>
        <dbReference type="EMBL" id="PZO51677.1"/>
    </source>
</evidence>
<dbReference type="Proteomes" id="UP000249794">
    <property type="component" value="Unassembled WGS sequence"/>
</dbReference>